<dbReference type="Pfam" id="PF07707">
    <property type="entry name" value="BACK"/>
    <property type="match status" value="1"/>
</dbReference>
<dbReference type="InterPro" id="IPR015915">
    <property type="entry name" value="Kelch-typ_b-propeller"/>
</dbReference>
<keyword evidence="5" id="KW-1185">Reference proteome</keyword>
<accession>A0AAD9PGB8</accession>
<dbReference type="AlphaFoldDB" id="A0AAD9PGB8"/>
<protein>
    <recommendedName>
        <fullName evidence="3">BTB domain-containing protein</fullName>
    </recommendedName>
</protein>
<dbReference type="Pfam" id="PF24681">
    <property type="entry name" value="Kelch_KLHDC2_KLHL20_DRC7"/>
    <property type="match status" value="1"/>
</dbReference>
<dbReference type="InterPro" id="IPR011705">
    <property type="entry name" value="BACK"/>
</dbReference>
<dbReference type="PANTHER" id="PTHR45632">
    <property type="entry name" value="LD33804P"/>
    <property type="match status" value="1"/>
</dbReference>
<dbReference type="Gene3D" id="1.25.40.420">
    <property type="match status" value="1"/>
</dbReference>
<evidence type="ECO:0000313" key="4">
    <source>
        <dbReference type="EMBL" id="KAK2194285.1"/>
    </source>
</evidence>
<dbReference type="EMBL" id="JAODUO010000001">
    <property type="protein sequence ID" value="KAK2194285.1"/>
    <property type="molecule type" value="Genomic_DNA"/>
</dbReference>
<dbReference type="SMART" id="SM00612">
    <property type="entry name" value="Kelch"/>
    <property type="match status" value="2"/>
</dbReference>
<dbReference type="SUPFAM" id="SSF54695">
    <property type="entry name" value="POZ domain"/>
    <property type="match status" value="1"/>
</dbReference>
<dbReference type="PANTHER" id="PTHR45632:SF30">
    <property type="entry name" value="BTB DOMAIN-CONTAINING PROTEIN"/>
    <property type="match status" value="1"/>
</dbReference>
<dbReference type="Gene3D" id="2.120.10.80">
    <property type="entry name" value="Kelch-type beta propeller"/>
    <property type="match status" value="1"/>
</dbReference>
<dbReference type="Pfam" id="PF00651">
    <property type="entry name" value="BTB"/>
    <property type="match status" value="1"/>
</dbReference>
<feature type="domain" description="BTB" evidence="3">
    <location>
        <begin position="1"/>
        <end position="39"/>
    </location>
</feature>
<evidence type="ECO:0000256" key="2">
    <source>
        <dbReference type="ARBA" id="ARBA00022737"/>
    </source>
</evidence>
<keyword evidence="1" id="KW-0880">Kelch repeat</keyword>
<dbReference type="FunFam" id="1.25.40.420:FF:000001">
    <property type="entry name" value="Kelch-like family member 12"/>
    <property type="match status" value="1"/>
</dbReference>
<dbReference type="PROSITE" id="PS50097">
    <property type="entry name" value="BTB"/>
    <property type="match status" value="1"/>
</dbReference>
<proteinExistence type="predicted"/>
<comment type="caution">
    <text evidence="4">The sequence shown here is derived from an EMBL/GenBank/DDBJ whole genome shotgun (WGS) entry which is preliminary data.</text>
</comment>
<reference evidence="4" key="1">
    <citation type="journal article" date="2023" name="Mol. Biol. Evol.">
        <title>Third-Generation Sequencing Reveals the Adaptive Role of the Epigenome in Three Deep-Sea Polychaetes.</title>
        <authorList>
            <person name="Perez M."/>
            <person name="Aroh O."/>
            <person name="Sun Y."/>
            <person name="Lan Y."/>
            <person name="Juniper S.K."/>
            <person name="Young C.R."/>
            <person name="Angers B."/>
            <person name="Qian P.Y."/>
        </authorList>
    </citation>
    <scope>NUCLEOTIDE SEQUENCE</scope>
    <source>
        <strain evidence="4">R07B-5</strain>
    </source>
</reference>
<keyword evidence="2" id="KW-0677">Repeat</keyword>
<gene>
    <name evidence="4" type="ORF">NP493_1g12024</name>
</gene>
<dbReference type="SUPFAM" id="SSF117281">
    <property type="entry name" value="Kelch motif"/>
    <property type="match status" value="1"/>
</dbReference>
<dbReference type="InterPro" id="IPR000210">
    <property type="entry name" value="BTB/POZ_dom"/>
</dbReference>
<dbReference type="SMART" id="SM00875">
    <property type="entry name" value="BACK"/>
    <property type="match status" value="1"/>
</dbReference>
<name>A0AAD9PGB8_RIDPI</name>
<dbReference type="Proteomes" id="UP001209878">
    <property type="component" value="Unassembled WGS sequence"/>
</dbReference>
<dbReference type="InterPro" id="IPR006652">
    <property type="entry name" value="Kelch_1"/>
</dbReference>
<evidence type="ECO:0000259" key="3">
    <source>
        <dbReference type="PROSITE" id="PS50097"/>
    </source>
</evidence>
<organism evidence="4 5">
    <name type="scientific">Ridgeia piscesae</name>
    <name type="common">Tubeworm</name>
    <dbReference type="NCBI Taxonomy" id="27915"/>
    <lineage>
        <taxon>Eukaryota</taxon>
        <taxon>Metazoa</taxon>
        <taxon>Spiralia</taxon>
        <taxon>Lophotrochozoa</taxon>
        <taxon>Annelida</taxon>
        <taxon>Polychaeta</taxon>
        <taxon>Sedentaria</taxon>
        <taxon>Canalipalpata</taxon>
        <taxon>Sabellida</taxon>
        <taxon>Siboglinidae</taxon>
        <taxon>Ridgeia</taxon>
    </lineage>
</organism>
<evidence type="ECO:0000256" key="1">
    <source>
        <dbReference type="ARBA" id="ARBA00022441"/>
    </source>
</evidence>
<dbReference type="Gene3D" id="3.30.710.10">
    <property type="entry name" value="Potassium Channel Kv1.1, Chain A"/>
    <property type="match status" value="1"/>
</dbReference>
<dbReference type="InterPro" id="IPR011333">
    <property type="entry name" value="SKP1/BTB/POZ_sf"/>
</dbReference>
<sequence length="387" mass="44096">MFRSGLEKSTSASVLLTMEPDILRKVIDYIYTGEIELTIDNVERMVIACDVLQLNTLKTACESFMLKLIEPANCIRLMKLSALYQLKVLQRNASRMVKSEFKHVAFVDEFKELSCTELIELIKNDDVNVDDEDVVFEAVLGWTRHDLEHRKECLEMILAHVRLPYCSRNYLRFIGDKEDMLTAKCFKYIHEAMAFQADTVHQHEMSSCRTLPRKNFRTKSCLVVVGGLTTDQGKEVSYNLCHYYDEDKGRWELMTELPPSVVGIYSVCRVEGGLLLTGGTSGDVTDKCWLYNMATKKWEMMPPLGTARYYHRTVSLGDSVYVVGGMDVEDKVLASVEHLNLKRRQWSIMPDLQHAVFGSMVATYNNKVFVFGGRDAQDVDTSLLAGV</sequence>
<evidence type="ECO:0000313" key="5">
    <source>
        <dbReference type="Proteomes" id="UP001209878"/>
    </source>
</evidence>